<reference evidence="1 2" key="1">
    <citation type="submission" date="2018-09" db="EMBL/GenBank/DDBJ databases">
        <authorList>
            <person name="Le Fleche-Mateos A."/>
        </authorList>
    </citation>
    <scope>NUCLEOTIDE SEQUENCE [LARGE SCALE GENOMIC DNA]</scope>
    <source>
        <strain evidence="1 2">DSM 27399</strain>
    </source>
</reference>
<sequence length="228" mass="25311">MQLFEMQGLLAGKCLPGDMKVNESLAEYLLRKLEDRNELERQLSAKTISEQNIINAFCISGEGEHSKLVIEYVHGLVAENAALKSGVGFFAYSTECGYEEFDTKEKAIDFATDEIEDFRGYACDGWSDEVGSVCWGVVMQRATEIDRRKRNDEDSCDSSIEEICDYALLPVIETPATDEFTAELRAQGVDEYANATIAIGEDERNLDIIYAGNQAISFAANLRAGRKG</sequence>
<accession>A0A419NEM8</accession>
<dbReference type="AlphaFoldDB" id="A0A419NEM8"/>
<evidence type="ECO:0000313" key="1">
    <source>
        <dbReference type="EMBL" id="RJT47195.1"/>
    </source>
</evidence>
<dbReference type="OrthoDB" id="6573166at2"/>
<comment type="caution">
    <text evidence="1">The sequence shown here is derived from an EMBL/GenBank/DDBJ whole genome shotgun (WGS) entry which is preliminary data.</text>
</comment>
<gene>
    <name evidence="1" type="ORF">D6C13_02205</name>
</gene>
<keyword evidence="2" id="KW-1185">Reference proteome</keyword>
<dbReference type="EMBL" id="RAHH01000002">
    <property type="protein sequence ID" value="RJT47195.1"/>
    <property type="molecule type" value="Genomic_DNA"/>
</dbReference>
<evidence type="ECO:0000313" key="2">
    <source>
        <dbReference type="Proteomes" id="UP000284908"/>
    </source>
</evidence>
<protein>
    <submittedName>
        <fullName evidence="1">Uncharacterized protein</fullName>
    </submittedName>
</protein>
<organism evidence="1 2">
    <name type="scientific">Rahnella woolbedingensis</name>
    <dbReference type="NCBI Taxonomy" id="1510574"/>
    <lineage>
        <taxon>Bacteria</taxon>
        <taxon>Pseudomonadati</taxon>
        <taxon>Pseudomonadota</taxon>
        <taxon>Gammaproteobacteria</taxon>
        <taxon>Enterobacterales</taxon>
        <taxon>Yersiniaceae</taxon>
        <taxon>Rahnella</taxon>
    </lineage>
</organism>
<dbReference type="Proteomes" id="UP000284908">
    <property type="component" value="Unassembled WGS sequence"/>
</dbReference>
<name>A0A419NEM8_9GAMM</name>
<proteinExistence type="predicted"/>
<dbReference type="RefSeq" id="WP_120131207.1">
    <property type="nucleotide sequence ID" value="NZ_RAHH01000002.1"/>
</dbReference>